<dbReference type="AlphaFoldDB" id="A0A1I0J0V2"/>
<organism evidence="1 2">
    <name type="scientific">Salinibacillus kushneri</name>
    <dbReference type="NCBI Taxonomy" id="237682"/>
    <lineage>
        <taxon>Bacteria</taxon>
        <taxon>Bacillati</taxon>
        <taxon>Bacillota</taxon>
        <taxon>Bacilli</taxon>
        <taxon>Bacillales</taxon>
        <taxon>Bacillaceae</taxon>
        <taxon>Salinibacillus</taxon>
    </lineage>
</organism>
<dbReference type="Proteomes" id="UP000199095">
    <property type="component" value="Unassembled WGS sequence"/>
</dbReference>
<dbReference type="EMBL" id="FOHJ01000015">
    <property type="protein sequence ID" value="SEU02638.1"/>
    <property type="molecule type" value="Genomic_DNA"/>
</dbReference>
<dbReference type="OrthoDB" id="2706316at2"/>
<evidence type="ECO:0000313" key="2">
    <source>
        <dbReference type="Proteomes" id="UP000199095"/>
    </source>
</evidence>
<protein>
    <submittedName>
        <fullName evidence="1">Uncharacterized protein</fullName>
    </submittedName>
</protein>
<accession>A0A1I0J0V2</accession>
<reference evidence="2" key="1">
    <citation type="submission" date="2016-10" db="EMBL/GenBank/DDBJ databases">
        <authorList>
            <person name="Varghese N."/>
            <person name="Submissions S."/>
        </authorList>
    </citation>
    <scope>NUCLEOTIDE SEQUENCE [LARGE SCALE GENOMIC DNA]</scope>
    <source>
        <strain evidence="2">CGMCC 1.3566</strain>
    </source>
</reference>
<gene>
    <name evidence="1" type="ORF">SAMN05421676_1153</name>
</gene>
<keyword evidence="2" id="KW-1185">Reference proteome</keyword>
<evidence type="ECO:0000313" key="1">
    <source>
        <dbReference type="EMBL" id="SEU02638.1"/>
    </source>
</evidence>
<sequence length="86" mass="10222">MGYILPMRPLQYDTYHQRISKKEQGPFLVEKLQKIRHHNLSNQEYRFIGYTKNPVSHHSKPNHSQKITAQELFEFTGKGKIIDKKV</sequence>
<proteinExistence type="predicted"/>
<dbReference type="RefSeq" id="WP_093137382.1">
    <property type="nucleotide sequence ID" value="NZ_FOHJ01000015.1"/>
</dbReference>
<name>A0A1I0J0V2_9BACI</name>